<comment type="catalytic activity">
    <reaction evidence="18">
        <text>10-formyltetrahydrofolyl-(gamma-L-Glu)(n) + L-glutamate + ATP = 10-formyltetrahydrofolyl-(gamma-L-Glu)(n+1) + ADP + phosphate + H(+)</text>
        <dbReference type="Rhea" id="RHEA:51904"/>
        <dbReference type="Rhea" id="RHEA-COMP:13088"/>
        <dbReference type="Rhea" id="RHEA-COMP:14300"/>
        <dbReference type="ChEBI" id="CHEBI:15378"/>
        <dbReference type="ChEBI" id="CHEBI:29985"/>
        <dbReference type="ChEBI" id="CHEBI:30616"/>
        <dbReference type="ChEBI" id="CHEBI:43474"/>
        <dbReference type="ChEBI" id="CHEBI:134413"/>
        <dbReference type="ChEBI" id="CHEBI:456216"/>
        <dbReference type="EC" id="6.3.2.17"/>
    </reaction>
</comment>
<evidence type="ECO:0000256" key="12">
    <source>
        <dbReference type="ARBA" id="ARBA00022842"/>
    </source>
</evidence>
<dbReference type="PIRSF" id="PIRSF001563">
    <property type="entry name" value="Folylpolyglu_synth"/>
    <property type="match status" value="1"/>
</dbReference>
<evidence type="ECO:0000256" key="19">
    <source>
        <dbReference type="ARBA" id="ARBA00049035"/>
    </source>
</evidence>
<dbReference type="InterPro" id="IPR036565">
    <property type="entry name" value="Mur-like_cat_sf"/>
</dbReference>
<comment type="similarity">
    <text evidence="4 21">Belongs to the folylpolyglutamate synthase family.</text>
</comment>
<accession>Q1YT82</accession>
<dbReference type="AlphaFoldDB" id="Q1YT82"/>
<dbReference type="OrthoDB" id="9809356at2"/>
<dbReference type="GO" id="GO:0046656">
    <property type="term" value="P:folic acid biosynthetic process"/>
    <property type="evidence" value="ECO:0007669"/>
    <property type="project" value="UniProtKB-KW"/>
</dbReference>
<evidence type="ECO:0000256" key="11">
    <source>
        <dbReference type="ARBA" id="ARBA00022840"/>
    </source>
</evidence>
<evidence type="ECO:0000256" key="6">
    <source>
        <dbReference type="ARBA" id="ARBA00013025"/>
    </source>
</evidence>
<evidence type="ECO:0000313" key="25">
    <source>
        <dbReference type="Proteomes" id="UP000005555"/>
    </source>
</evidence>
<dbReference type="InterPro" id="IPR036615">
    <property type="entry name" value="Mur_ligase_C_dom_sf"/>
</dbReference>
<keyword evidence="8 21" id="KW-0436">Ligase</keyword>
<keyword evidence="12" id="KW-0460">Magnesium</keyword>
<evidence type="ECO:0000256" key="4">
    <source>
        <dbReference type="ARBA" id="ARBA00008276"/>
    </source>
</evidence>
<evidence type="ECO:0000313" key="24">
    <source>
        <dbReference type="EMBL" id="EAS47605.1"/>
    </source>
</evidence>
<keyword evidence="10 21" id="KW-0547">Nucleotide-binding</keyword>
<evidence type="ECO:0000256" key="7">
    <source>
        <dbReference type="ARBA" id="ARBA00019357"/>
    </source>
</evidence>
<dbReference type="EC" id="6.3.2.17" evidence="6"/>
<evidence type="ECO:0000256" key="18">
    <source>
        <dbReference type="ARBA" id="ARBA00047808"/>
    </source>
</evidence>
<dbReference type="HOGENOM" id="CLU_015869_1_0_6"/>
<organism evidence="24 25">
    <name type="scientific">gamma proteobacterium HTCC2207</name>
    <dbReference type="NCBI Taxonomy" id="314287"/>
    <lineage>
        <taxon>Bacteria</taxon>
        <taxon>Pseudomonadati</taxon>
        <taxon>Pseudomonadota</taxon>
        <taxon>Gammaproteobacteria</taxon>
        <taxon>Cellvibrionales</taxon>
        <taxon>Porticoccaceae</taxon>
        <taxon>SAR92 clade</taxon>
    </lineage>
</organism>
<proteinExistence type="inferred from homology"/>
<evidence type="ECO:0000256" key="8">
    <source>
        <dbReference type="ARBA" id="ARBA00022598"/>
    </source>
</evidence>
<evidence type="ECO:0000256" key="10">
    <source>
        <dbReference type="ARBA" id="ARBA00022741"/>
    </source>
</evidence>
<keyword evidence="25" id="KW-1185">Reference proteome</keyword>
<keyword evidence="13" id="KW-0289">Folate biosynthesis</keyword>
<feature type="domain" description="Mur ligase C-terminal" evidence="23">
    <location>
        <begin position="301"/>
        <end position="425"/>
    </location>
</feature>
<evidence type="ECO:0000256" key="5">
    <source>
        <dbReference type="ARBA" id="ARBA00013023"/>
    </source>
</evidence>
<evidence type="ECO:0000256" key="9">
    <source>
        <dbReference type="ARBA" id="ARBA00022723"/>
    </source>
</evidence>
<reference evidence="24 25" key="1">
    <citation type="submission" date="2006-03" db="EMBL/GenBank/DDBJ databases">
        <authorList>
            <person name="Giovannoni S.J."/>
            <person name="Cho J.-C."/>
            <person name="Ferriera S."/>
            <person name="Johnson J."/>
            <person name="Kravitz S."/>
            <person name="Halpern A."/>
            <person name="Remington K."/>
            <person name="Beeson K."/>
            <person name="Tran B."/>
            <person name="Rogers Y.-H."/>
            <person name="Friedman R."/>
            <person name="Venter J.C."/>
        </authorList>
    </citation>
    <scope>NUCLEOTIDE SEQUENCE [LARGE SCALE GENOMIC DNA]</scope>
    <source>
        <strain evidence="24 25">HTCC2207</strain>
    </source>
</reference>
<dbReference type="eggNOG" id="COG0285">
    <property type="taxonomic scope" value="Bacteria"/>
</dbReference>
<comment type="pathway">
    <text evidence="3">Cofactor biosynthesis; tetrahydrofolylpolyglutamate biosynthesis.</text>
</comment>
<dbReference type="PANTHER" id="PTHR11136:SF0">
    <property type="entry name" value="DIHYDROFOLATE SYNTHETASE-RELATED"/>
    <property type="match status" value="1"/>
</dbReference>
<evidence type="ECO:0000256" key="21">
    <source>
        <dbReference type="PIRNR" id="PIRNR001563"/>
    </source>
</evidence>
<dbReference type="InterPro" id="IPR004101">
    <property type="entry name" value="Mur_ligase_C"/>
</dbReference>
<dbReference type="NCBIfam" id="TIGR01499">
    <property type="entry name" value="folC"/>
    <property type="match status" value="1"/>
</dbReference>
<dbReference type="GO" id="GO:0005524">
    <property type="term" value="F:ATP binding"/>
    <property type="evidence" value="ECO:0007669"/>
    <property type="project" value="UniProtKB-KW"/>
</dbReference>
<evidence type="ECO:0000256" key="17">
    <source>
        <dbReference type="ARBA" id="ARBA00047493"/>
    </source>
</evidence>
<evidence type="ECO:0000256" key="14">
    <source>
        <dbReference type="ARBA" id="ARBA00030048"/>
    </source>
</evidence>
<dbReference type="GO" id="GO:0008841">
    <property type="term" value="F:dihydrofolate synthase activity"/>
    <property type="evidence" value="ECO:0007669"/>
    <property type="project" value="UniProtKB-EC"/>
</dbReference>
<sequence length="443" mass="47094">MPEHSLAEWLTLLEARHPSEIDLGLDRVAAVWSAIVQQRRQRGDAISLPTAITVAGTNGKGSCLASMQAVAHAHGYRVGLFTSPHFLHYNERIAIQGLPAQDRVIVDAFDEIEAARGEISLTYFEFGTLAALVVFLDAGLDLVLLEVGLGGRLDAINIIDADVAVVTSIALDHQAWLGDTRELIAVEKLGIARPSRPLVIAEADGPKGFDRAIAATGAQPFVIGRDFILDPDPDPDPDQKPERFSLSLGDSGAGSQHFDGLPVSGLMPSNKAAALQALSCAGLSLSADKVVAALDGLALTGRQQRMMVNDCSVILDVAHNPAAAKALAAALPPISGRYLAVVSVLNDKDWPGIVEPLSDIFAEWYVGEISDSERATKAQTMFEVLYNAGLSSRLFESVEEAFTSALAEVAKEAGKDDVIVVFGSFYTVSAVLNMQRVSDGCIQ</sequence>
<evidence type="ECO:0000256" key="2">
    <source>
        <dbReference type="ARBA" id="ARBA00004799"/>
    </source>
</evidence>
<keyword evidence="11 21" id="KW-0067">ATP-binding</keyword>
<evidence type="ECO:0000256" key="22">
    <source>
        <dbReference type="SAM" id="MobiDB-lite"/>
    </source>
</evidence>
<dbReference type="GO" id="GO:0046872">
    <property type="term" value="F:metal ion binding"/>
    <property type="evidence" value="ECO:0007669"/>
    <property type="project" value="UniProtKB-KW"/>
</dbReference>
<keyword evidence="9" id="KW-0479">Metal-binding</keyword>
<dbReference type="InterPro" id="IPR001645">
    <property type="entry name" value="Folylpolyglutamate_synth"/>
</dbReference>
<dbReference type="Gene3D" id="3.40.1190.10">
    <property type="entry name" value="Mur-like, catalytic domain"/>
    <property type="match status" value="1"/>
</dbReference>
<evidence type="ECO:0000256" key="13">
    <source>
        <dbReference type="ARBA" id="ARBA00022909"/>
    </source>
</evidence>
<comment type="catalytic activity">
    <reaction evidence="20">
        <text>7,8-dihydropteroate + L-glutamate + ATP = 7,8-dihydrofolate + ADP + phosphate + H(+)</text>
        <dbReference type="Rhea" id="RHEA:23584"/>
        <dbReference type="ChEBI" id="CHEBI:15378"/>
        <dbReference type="ChEBI" id="CHEBI:17839"/>
        <dbReference type="ChEBI" id="CHEBI:29985"/>
        <dbReference type="ChEBI" id="CHEBI:30616"/>
        <dbReference type="ChEBI" id="CHEBI:43474"/>
        <dbReference type="ChEBI" id="CHEBI:57451"/>
        <dbReference type="ChEBI" id="CHEBI:456216"/>
        <dbReference type="EC" id="6.3.2.12"/>
    </reaction>
</comment>
<name>Q1YT82_9GAMM</name>
<dbReference type="Pfam" id="PF02875">
    <property type="entry name" value="Mur_ligase_C"/>
    <property type="match status" value="1"/>
</dbReference>
<dbReference type="SUPFAM" id="SSF53244">
    <property type="entry name" value="MurD-like peptide ligases, peptide-binding domain"/>
    <property type="match status" value="1"/>
</dbReference>
<dbReference type="GO" id="GO:0004326">
    <property type="term" value="F:tetrahydrofolylpolyglutamate synthase activity"/>
    <property type="evidence" value="ECO:0007669"/>
    <property type="project" value="UniProtKB-EC"/>
</dbReference>
<dbReference type="EMBL" id="AAPI01000002">
    <property type="protein sequence ID" value="EAS47605.1"/>
    <property type="molecule type" value="Genomic_DNA"/>
</dbReference>
<comment type="catalytic activity">
    <reaction evidence="17">
        <text>(6S)-5,6,7,8-tetrahydrofolyl-(gamma-L-Glu)(n) + L-glutamate + ATP = (6S)-5,6,7,8-tetrahydrofolyl-(gamma-L-Glu)(n+1) + ADP + phosphate + H(+)</text>
        <dbReference type="Rhea" id="RHEA:10580"/>
        <dbReference type="Rhea" id="RHEA-COMP:14738"/>
        <dbReference type="Rhea" id="RHEA-COMP:14740"/>
        <dbReference type="ChEBI" id="CHEBI:15378"/>
        <dbReference type="ChEBI" id="CHEBI:29985"/>
        <dbReference type="ChEBI" id="CHEBI:30616"/>
        <dbReference type="ChEBI" id="CHEBI:43474"/>
        <dbReference type="ChEBI" id="CHEBI:141005"/>
        <dbReference type="ChEBI" id="CHEBI:456216"/>
        <dbReference type="EC" id="6.3.2.17"/>
    </reaction>
</comment>
<dbReference type="Proteomes" id="UP000005555">
    <property type="component" value="Unassembled WGS sequence"/>
</dbReference>
<evidence type="ECO:0000256" key="16">
    <source>
        <dbReference type="ARBA" id="ARBA00032510"/>
    </source>
</evidence>
<comment type="caution">
    <text evidence="24">The sequence shown here is derived from an EMBL/GenBank/DDBJ whole genome shotgun (WGS) entry which is preliminary data.</text>
</comment>
<comment type="pathway">
    <text evidence="2">Cofactor biosynthesis; tetrahydrofolate biosynthesis; 7,8-dihydrofolate from 2-amino-4-hydroxy-6-hydroxymethyl-7,8-dihydropteridine diphosphate and 4-aminobenzoate: step 2/2.</text>
</comment>
<protein>
    <recommendedName>
        <fullName evidence="7">Dihydrofolate synthase/folylpolyglutamate synthase</fullName>
        <ecNumber evidence="5">6.3.2.12</ecNumber>
        <ecNumber evidence="6">6.3.2.17</ecNumber>
    </recommendedName>
    <alternativeName>
        <fullName evidence="16">Folylpoly-gamma-glutamate synthetase-dihydrofolate synthetase</fullName>
    </alternativeName>
    <alternativeName>
        <fullName evidence="14">Folylpolyglutamate synthetase</fullName>
    </alternativeName>
    <alternativeName>
        <fullName evidence="15">Tetrahydrofolylpolyglutamate synthase</fullName>
    </alternativeName>
</protein>
<comment type="function">
    <text evidence="1">Functions in two distinct reactions of the de novo folate biosynthetic pathway. Catalyzes the addition of a glutamate residue to dihydropteroate (7,8-dihydropteroate or H2Pte) to form dihydrofolate (7,8-dihydrofolate monoglutamate or H2Pte-Glu). Also catalyzes successive additions of L-glutamate to tetrahydrofolate or 10-formyltetrahydrofolate or 5,10-methylenetetrahydrofolate, leading to folylpolyglutamate derivatives.</text>
</comment>
<comment type="catalytic activity">
    <reaction evidence="19">
        <text>(6R)-5,10-methylenetetrahydrofolyl-(gamma-L-Glu)(n) + L-glutamate + ATP = (6R)-5,10-methylenetetrahydrofolyl-(gamma-L-Glu)(n+1) + ADP + phosphate + H(+)</text>
        <dbReference type="Rhea" id="RHEA:51912"/>
        <dbReference type="Rhea" id="RHEA-COMP:13257"/>
        <dbReference type="Rhea" id="RHEA-COMP:13258"/>
        <dbReference type="ChEBI" id="CHEBI:15378"/>
        <dbReference type="ChEBI" id="CHEBI:29985"/>
        <dbReference type="ChEBI" id="CHEBI:30616"/>
        <dbReference type="ChEBI" id="CHEBI:43474"/>
        <dbReference type="ChEBI" id="CHEBI:136572"/>
        <dbReference type="ChEBI" id="CHEBI:456216"/>
        <dbReference type="EC" id="6.3.2.17"/>
    </reaction>
</comment>
<gene>
    <name evidence="24" type="ORF">GB2207_02337</name>
</gene>
<evidence type="ECO:0000256" key="15">
    <source>
        <dbReference type="ARBA" id="ARBA00030592"/>
    </source>
</evidence>
<feature type="region of interest" description="Disordered" evidence="22">
    <location>
        <begin position="229"/>
        <end position="253"/>
    </location>
</feature>
<dbReference type="GO" id="GO:0005737">
    <property type="term" value="C:cytoplasm"/>
    <property type="evidence" value="ECO:0007669"/>
    <property type="project" value="TreeGrafter"/>
</dbReference>
<dbReference type="STRING" id="314287.GB2207_02337"/>
<evidence type="ECO:0000256" key="1">
    <source>
        <dbReference type="ARBA" id="ARBA00002714"/>
    </source>
</evidence>
<dbReference type="Gene3D" id="3.90.190.20">
    <property type="entry name" value="Mur ligase, C-terminal domain"/>
    <property type="match status" value="1"/>
</dbReference>
<evidence type="ECO:0000256" key="20">
    <source>
        <dbReference type="ARBA" id="ARBA00049161"/>
    </source>
</evidence>
<dbReference type="PANTHER" id="PTHR11136">
    <property type="entry name" value="FOLYLPOLYGLUTAMATE SYNTHASE-RELATED"/>
    <property type="match status" value="1"/>
</dbReference>
<dbReference type="EC" id="6.3.2.12" evidence="5"/>
<dbReference type="SUPFAM" id="SSF53623">
    <property type="entry name" value="MurD-like peptide ligases, catalytic domain"/>
    <property type="match status" value="1"/>
</dbReference>
<evidence type="ECO:0000256" key="3">
    <source>
        <dbReference type="ARBA" id="ARBA00005150"/>
    </source>
</evidence>
<evidence type="ECO:0000259" key="23">
    <source>
        <dbReference type="Pfam" id="PF02875"/>
    </source>
</evidence>